<proteinExistence type="predicted"/>
<feature type="region of interest" description="Disordered" evidence="1">
    <location>
        <begin position="183"/>
        <end position="206"/>
    </location>
</feature>
<evidence type="ECO:0000313" key="3">
    <source>
        <dbReference type="EMBL" id="KAK5093194.1"/>
    </source>
</evidence>
<keyword evidence="4" id="KW-1185">Reference proteome</keyword>
<evidence type="ECO:0000313" key="4">
    <source>
        <dbReference type="Proteomes" id="UP001345013"/>
    </source>
</evidence>
<feature type="compositionally biased region" description="Polar residues" evidence="1">
    <location>
        <begin position="183"/>
        <end position="199"/>
    </location>
</feature>
<reference evidence="3 4" key="1">
    <citation type="submission" date="2023-08" db="EMBL/GenBank/DDBJ databases">
        <title>Black Yeasts Isolated from many extreme environments.</title>
        <authorList>
            <person name="Coleine C."/>
            <person name="Stajich J.E."/>
            <person name="Selbmann L."/>
        </authorList>
    </citation>
    <scope>NUCLEOTIDE SEQUENCE [LARGE SCALE GENOMIC DNA]</scope>
    <source>
        <strain evidence="3 4">CCFEE 5885</strain>
    </source>
</reference>
<comment type="caution">
    <text evidence="3">The sequence shown here is derived from an EMBL/GenBank/DDBJ whole genome shotgun (WGS) entry which is preliminary data.</text>
</comment>
<name>A0ABR0KBX0_9EURO</name>
<organism evidence="3 4">
    <name type="scientific">Lithohypha guttulata</name>
    <dbReference type="NCBI Taxonomy" id="1690604"/>
    <lineage>
        <taxon>Eukaryota</taxon>
        <taxon>Fungi</taxon>
        <taxon>Dikarya</taxon>
        <taxon>Ascomycota</taxon>
        <taxon>Pezizomycotina</taxon>
        <taxon>Eurotiomycetes</taxon>
        <taxon>Chaetothyriomycetidae</taxon>
        <taxon>Chaetothyriales</taxon>
        <taxon>Trichomeriaceae</taxon>
        <taxon>Lithohypha</taxon>
    </lineage>
</organism>
<keyword evidence="2" id="KW-0812">Transmembrane</keyword>
<protein>
    <submittedName>
        <fullName evidence="3">Uncharacterized protein</fullName>
    </submittedName>
</protein>
<sequence>MVLAYTTTPASPMPPTSSASRIRTALAFFKSKEFFISASFALIWLASNYTLGWSADGRKSLITIALGATVISVIAVEHTFDLAKKIRSAGSSLAARTTTLANNMTTLTDRHTQYQAINNQVNKNITTELNSIRAVLSTMRGLDDFAEAVHGFMQSQSEVNATLAARLNDAEVELRIMRQAVSLSKRNGSQATDAIQDVSSRPAHPK</sequence>
<keyword evidence="2" id="KW-1133">Transmembrane helix</keyword>
<gene>
    <name evidence="3" type="ORF">LTR24_004454</name>
</gene>
<keyword evidence="2" id="KW-0472">Membrane</keyword>
<dbReference type="Proteomes" id="UP001345013">
    <property type="component" value="Unassembled WGS sequence"/>
</dbReference>
<evidence type="ECO:0000256" key="2">
    <source>
        <dbReference type="SAM" id="Phobius"/>
    </source>
</evidence>
<dbReference type="EMBL" id="JAVRRG010000046">
    <property type="protein sequence ID" value="KAK5093194.1"/>
    <property type="molecule type" value="Genomic_DNA"/>
</dbReference>
<feature type="transmembrane region" description="Helical" evidence="2">
    <location>
        <begin position="34"/>
        <end position="55"/>
    </location>
</feature>
<evidence type="ECO:0000256" key="1">
    <source>
        <dbReference type="SAM" id="MobiDB-lite"/>
    </source>
</evidence>
<accession>A0ABR0KBX0</accession>
<feature type="transmembrane region" description="Helical" evidence="2">
    <location>
        <begin position="61"/>
        <end position="80"/>
    </location>
</feature>